<gene>
    <name evidence="2" type="ORF">FisN_26Hh022</name>
</gene>
<sequence>MKFLISKIVLVFSILTTATATIEVEAAPEPMTFAEKLALIEGDGNRRSMRELQASLTYKGNICSTETQMMMFCSTRDSDCRSSDWDYWRLNLQAGTTYTIEVDRVTCSMDPALSLFQGVGTTLPEDCFYIEQSTETLTFVAESDDNDPEPAFCLEQSSPFSDPKITVTPDTTGPFTLAVINFASNIELCTGAVGYQYKVIINPSPSCS</sequence>
<keyword evidence="3" id="KW-1185">Reference proteome</keyword>
<evidence type="ECO:0000313" key="2">
    <source>
        <dbReference type="EMBL" id="GAX18732.1"/>
    </source>
</evidence>
<name>A0A1Z5JXY7_FISSO</name>
<keyword evidence="1" id="KW-0732">Signal</keyword>
<organism evidence="2 3">
    <name type="scientific">Fistulifera solaris</name>
    <name type="common">Oleaginous diatom</name>
    <dbReference type="NCBI Taxonomy" id="1519565"/>
    <lineage>
        <taxon>Eukaryota</taxon>
        <taxon>Sar</taxon>
        <taxon>Stramenopiles</taxon>
        <taxon>Ochrophyta</taxon>
        <taxon>Bacillariophyta</taxon>
        <taxon>Bacillariophyceae</taxon>
        <taxon>Bacillariophycidae</taxon>
        <taxon>Naviculales</taxon>
        <taxon>Naviculaceae</taxon>
        <taxon>Fistulifera</taxon>
    </lineage>
</organism>
<feature type="chain" id="PRO_5012645044" evidence="1">
    <location>
        <begin position="21"/>
        <end position="208"/>
    </location>
</feature>
<accession>A0A1Z5JXY7</accession>
<proteinExistence type="predicted"/>
<evidence type="ECO:0000256" key="1">
    <source>
        <dbReference type="SAM" id="SignalP"/>
    </source>
</evidence>
<dbReference type="EMBL" id="BDSP01000132">
    <property type="protein sequence ID" value="GAX18732.1"/>
    <property type="molecule type" value="Genomic_DNA"/>
</dbReference>
<dbReference type="Gene3D" id="2.60.120.380">
    <property type="match status" value="1"/>
</dbReference>
<feature type="signal peptide" evidence="1">
    <location>
        <begin position="1"/>
        <end position="20"/>
    </location>
</feature>
<protein>
    <submittedName>
        <fullName evidence="2">Uncharacterized protein</fullName>
    </submittedName>
</protein>
<evidence type="ECO:0000313" key="3">
    <source>
        <dbReference type="Proteomes" id="UP000198406"/>
    </source>
</evidence>
<reference evidence="2 3" key="1">
    <citation type="journal article" date="2015" name="Plant Cell">
        <title>Oil accumulation by the oleaginous diatom Fistulifera solaris as revealed by the genome and transcriptome.</title>
        <authorList>
            <person name="Tanaka T."/>
            <person name="Maeda Y."/>
            <person name="Veluchamy A."/>
            <person name="Tanaka M."/>
            <person name="Abida H."/>
            <person name="Marechal E."/>
            <person name="Bowler C."/>
            <person name="Muto M."/>
            <person name="Sunaga Y."/>
            <person name="Tanaka M."/>
            <person name="Yoshino T."/>
            <person name="Taniguchi T."/>
            <person name="Fukuda Y."/>
            <person name="Nemoto M."/>
            <person name="Matsumoto M."/>
            <person name="Wong P.S."/>
            <person name="Aburatani S."/>
            <person name="Fujibuchi W."/>
        </authorList>
    </citation>
    <scope>NUCLEOTIDE SEQUENCE [LARGE SCALE GENOMIC DNA]</scope>
    <source>
        <strain evidence="2 3">JPCC DA0580</strain>
    </source>
</reference>
<dbReference type="AlphaFoldDB" id="A0A1Z5JXY7"/>
<dbReference type="InParanoid" id="A0A1Z5JXY7"/>
<comment type="caution">
    <text evidence="2">The sequence shown here is derived from an EMBL/GenBank/DDBJ whole genome shotgun (WGS) entry which is preliminary data.</text>
</comment>
<dbReference type="Proteomes" id="UP000198406">
    <property type="component" value="Unassembled WGS sequence"/>
</dbReference>